<evidence type="ECO:0000259" key="5">
    <source>
        <dbReference type="PROSITE" id="PS51635"/>
    </source>
</evidence>
<feature type="active site" description="Nucleophile" evidence="4">
    <location>
        <position position="47"/>
    </location>
</feature>
<accession>A0A411YKC5</accession>
<dbReference type="KEGG" id="erz:ER308_20125"/>
<gene>
    <name evidence="6" type="ORF">ER308_20125</name>
</gene>
<keyword evidence="7" id="KW-1185">Reference proteome</keyword>
<dbReference type="InterPro" id="IPR050301">
    <property type="entry name" value="NTE"/>
</dbReference>
<dbReference type="EMBL" id="CP036402">
    <property type="protein sequence ID" value="QBI21645.1"/>
    <property type="molecule type" value="Genomic_DNA"/>
</dbReference>
<evidence type="ECO:0000256" key="3">
    <source>
        <dbReference type="ARBA" id="ARBA00023098"/>
    </source>
</evidence>
<dbReference type="GO" id="GO:0016042">
    <property type="term" value="P:lipid catabolic process"/>
    <property type="evidence" value="ECO:0007669"/>
    <property type="project" value="UniProtKB-UniRule"/>
</dbReference>
<feature type="active site" description="Proton acceptor" evidence="4">
    <location>
        <position position="182"/>
    </location>
</feature>
<reference evidence="6 7" key="1">
    <citation type="submission" date="2019-01" db="EMBL/GenBank/DDBJ databases">
        <title>Egibacter rhizosphaerae EGI 80759T.</title>
        <authorList>
            <person name="Chen D.-D."/>
            <person name="Tian Y."/>
            <person name="Jiao J.-Y."/>
            <person name="Zhang X.-T."/>
            <person name="Zhang Y.-G."/>
            <person name="Zhang Y."/>
            <person name="Xiao M."/>
            <person name="Shu W.-S."/>
            <person name="Li W.-J."/>
        </authorList>
    </citation>
    <scope>NUCLEOTIDE SEQUENCE [LARGE SCALE GENOMIC DNA]</scope>
    <source>
        <strain evidence="6 7">EGI 80759</strain>
    </source>
</reference>
<dbReference type="GO" id="GO:0016787">
    <property type="term" value="F:hydrolase activity"/>
    <property type="evidence" value="ECO:0007669"/>
    <property type="project" value="UniProtKB-UniRule"/>
</dbReference>
<name>A0A411YKC5_9ACTN</name>
<protein>
    <recommendedName>
        <fullName evidence="5">PNPLA domain-containing protein</fullName>
    </recommendedName>
</protein>
<dbReference type="InterPro" id="IPR016035">
    <property type="entry name" value="Acyl_Trfase/lysoPLipase"/>
</dbReference>
<evidence type="ECO:0000313" key="6">
    <source>
        <dbReference type="EMBL" id="QBI21645.1"/>
    </source>
</evidence>
<dbReference type="PROSITE" id="PS51635">
    <property type="entry name" value="PNPLA"/>
    <property type="match status" value="1"/>
</dbReference>
<proteinExistence type="predicted"/>
<dbReference type="Proteomes" id="UP000291469">
    <property type="component" value="Chromosome"/>
</dbReference>
<dbReference type="PANTHER" id="PTHR14226:SF29">
    <property type="entry name" value="NEUROPATHY TARGET ESTERASE SWS"/>
    <property type="match status" value="1"/>
</dbReference>
<dbReference type="Pfam" id="PF01734">
    <property type="entry name" value="Patatin"/>
    <property type="match status" value="1"/>
</dbReference>
<dbReference type="RefSeq" id="WP_131156637.1">
    <property type="nucleotide sequence ID" value="NZ_CP036402.1"/>
</dbReference>
<evidence type="ECO:0000313" key="7">
    <source>
        <dbReference type="Proteomes" id="UP000291469"/>
    </source>
</evidence>
<comment type="caution">
    <text evidence="4">Lacks conserved residue(s) required for the propagation of feature annotation.</text>
</comment>
<keyword evidence="1 4" id="KW-0378">Hydrolase</keyword>
<evidence type="ECO:0000256" key="4">
    <source>
        <dbReference type="PROSITE-ProRule" id="PRU01161"/>
    </source>
</evidence>
<organism evidence="6 7">
    <name type="scientific">Egibacter rhizosphaerae</name>
    <dbReference type="NCBI Taxonomy" id="1670831"/>
    <lineage>
        <taxon>Bacteria</taxon>
        <taxon>Bacillati</taxon>
        <taxon>Actinomycetota</taxon>
        <taxon>Nitriliruptoria</taxon>
        <taxon>Egibacterales</taxon>
        <taxon>Egibacteraceae</taxon>
        <taxon>Egibacter</taxon>
    </lineage>
</organism>
<dbReference type="Gene3D" id="3.40.1090.10">
    <property type="entry name" value="Cytosolic phospholipase A2 catalytic domain"/>
    <property type="match status" value="2"/>
</dbReference>
<feature type="short sequence motif" description="GXSXG" evidence="4">
    <location>
        <begin position="45"/>
        <end position="49"/>
    </location>
</feature>
<evidence type="ECO:0000256" key="2">
    <source>
        <dbReference type="ARBA" id="ARBA00022963"/>
    </source>
</evidence>
<dbReference type="AlphaFoldDB" id="A0A411YKC5"/>
<dbReference type="OrthoDB" id="5290098at2"/>
<dbReference type="InterPro" id="IPR002641">
    <property type="entry name" value="PNPLA_dom"/>
</dbReference>
<keyword evidence="2 4" id="KW-0442">Lipid degradation</keyword>
<feature type="domain" description="PNPLA" evidence="5">
    <location>
        <begin position="14"/>
        <end position="195"/>
    </location>
</feature>
<evidence type="ECO:0000256" key="1">
    <source>
        <dbReference type="ARBA" id="ARBA00022801"/>
    </source>
</evidence>
<dbReference type="SUPFAM" id="SSF52151">
    <property type="entry name" value="FabD/lysophospholipase-like"/>
    <property type="match status" value="1"/>
</dbReference>
<dbReference type="PANTHER" id="PTHR14226">
    <property type="entry name" value="NEUROPATHY TARGET ESTERASE/SWISS CHEESE D.MELANOGASTER"/>
    <property type="match status" value="1"/>
</dbReference>
<keyword evidence="3 4" id="KW-0443">Lipid metabolism</keyword>
<sequence>MSQSSNPAGRRLGVVLTGAGVRGLGQAGTLGTLERAGLRPDVVVGVSTGAVVASIFAARVDWEAALQATDRSRLPTLAPTDPQADPFARLRGVLRSARQLAPSVWTWGRQGYETFARSTLTELLGSTTVEATRLPLALTATDLLAAERRVIRSGDLTTATLAASALPGVSDPIAADGGLLFDGTFSDPAPIDVARELGADVVVAVYPDRPLEDMELDSWLRGLVRGVEIGSRAFAEERLLAADLVIRPRIDTAVRTLDFSTLDNTARRCAVATRAVIPDVAELLGRA</sequence>
<feature type="short sequence motif" description="GXGXXG" evidence="4">
    <location>
        <begin position="18"/>
        <end position="23"/>
    </location>
</feature>